<dbReference type="AlphaFoldDB" id="A0A1Y1WH89"/>
<dbReference type="Proteomes" id="UP000193922">
    <property type="component" value="Unassembled WGS sequence"/>
</dbReference>
<comment type="caution">
    <text evidence="3">The sequence shown here is derived from an EMBL/GenBank/DDBJ whole genome shotgun (WGS) entry which is preliminary data.</text>
</comment>
<accession>A0A1Y1WH89</accession>
<dbReference type="OrthoDB" id="5599753at2759"/>
<organism evidence="3 4">
    <name type="scientific">Linderina pennispora</name>
    <dbReference type="NCBI Taxonomy" id="61395"/>
    <lineage>
        <taxon>Eukaryota</taxon>
        <taxon>Fungi</taxon>
        <taxon>Fungi incertae sedis</taxon>
        <taxon>Zoopagomycota</taxon>
        <taxon>Kickxellomycotina</taxon>
        <taxon>Kickxellomycetes</taxon>
        <taxon>Kickxellales</taxon>
        <taxon>Kickxellaceae</taxon>
        <taxon>Linderina</taxon>
    </lineage>
</organism>
<keyword evidence="1" id="KW-0812">Transmembrane</keyword>
<evidence type="ECO:0000259" key="2">
    <source>
        <dbReference type="Pfam" id="PF10601"/>
    </source>
</evidence>
<dbReference type="InterPro" id="IPR006629">
    <property type="entry name" value="LITAF"/>
</dbReference>
<dbReference type="EMBL" id="MCFD01000002">
    <property type="protein sequence ID" value="ORX72867.1"/>
    <property type="molecule type" value="Genomic_DNA"/>
</dbReference>
<gene>
    <name evidence="3" type="ORF">DL89DRAFT_290686</name>
</gene>
<protein>
    <recommendedName>
        <fullName evidence="2">LITAF domain-containing protein</fullName>
    </recommendedName>
</protein>
<proteinExistence type="predicted"/>
<evidence type="ECO:0000313" key="3">
    <source>
        <dbReference type="EMBL" id="ORX72867.1"/>
    </source>
</evidence>
<dbReference type="Pfam" id="PF10601">
    <property type="entry name" value="zf-LITAF-like"/>
    <property type="match status" value="1"/>
</dbReference>
<evidence type="ECO:0000313" key="4">
    <source>
        <dbReference type="Proteomes" id="UP000193922"/>
    </source>
</evidence>
<keyword evidence="1" id="KW-1133">Transmembrane helix</keyword>
<feature type="transmembrane region" description="Helical" evidence="1">
    <location>
        <begin position="96"/>
        <end position="116"/>
    </location>
</feature>
<keyword evidence="4" id="KW-1185">Reference proteome</keyword>
<evidence type="ECO:0000256" key="1">
    <source>
        <dbReference type="SAM" id="Phobius"/>
    </source>
</evidence>
<dbReference type="RefSeq" id="XP_040746207.1">
    <property type="nucleotide sequence ID" value="XM_040890111.1"/>
</dbReference>
<sequence>MEDDTASVCYIRTPEYTNEFVSRFVADEEALLQRSTSPRSSKPTARHSCAIPQSFDDSMIFVPQGDSHIPSTITQLCKRCHKSSAGLVERRASTRAGVLALVLCVTFPPLFWLPLVSKRCKEDGLRPSFQIANKRQQQLAKRSLPVAMHS</sequence>
<keyword evidence="1" id="KW-0472">Membrane</keyword>
<feature type="domain" description="LITAF" evidence="2">
    <location>
        <begin position="76"/>
        <end position="122"/>
    </location>
</feature>
<reference evidence="3 4" key="1">
    <citation type="submission" date="2016-07" db="EMBL/GenBank/DDBJ databases">
        <title>Pervasive Adenine N6-methylation of Active Genes in Fungi.</title>
        <authorList>
            <consortium name="DOE Joint Genome Institute"/>
            <person name="Mondo S.J."/>
            <person name="Dannebaum R.O."/>
            <person name="Kuo R.C."/>
            <person name="Labutti K."/>
            <person name="Haridas S."/>
            <person name="Kuo A."/>
            <person name="Salamov A."/>
            <person name="Ahrendt S.R."/>
            <person name="Lipzen A."/>
            <person name="Sullivan W."/>
            <person name="Andreopoulos W.B."/>
            <person name="Clum A."/>
            <person name="Lindquist E."/>
            <person name="Daum C."/>
            <person name="Ramamoorthy G.K."/>
            <person name="Gryganskyi A."/>
            <person name="Culley D."/>
            <person name="Magnuson J.K."/>
            <person name="James T.Y."/>
            <person name="O'Malley M.A."/>
            <person name="Stajich J.E."/>
            <person name="Spatafora J.W."/>
            <person name="Visel A."/>
            <person name="Grigoriev I.V."/>
        </authorList>
    </citation>
    <scope>NUCLEOTIDE SEQUENCE [LARGE SCALE GENOMIC DNA]</scope>
    <source>
        <strain evidence="3 4">ATCC 12442</strain>
    </source>
</reference>
<dbReference type="GeneID" id="63806759"/>
<name>A0A1Y1WH89_9FUNG</name>